<sequence length="51" mass="5680">MVFHLTGLALLLIGYFTTIHQENELKNDIHTLVGCLLPSVSPGQQLQTNFL</sequence>
<dbReference type="EMBL" id="QZWG01000006">
    <property type="protein sequence ID" value="RZC09014.1"/>
    <property type="molecule type" value="Genomic_DNA"/>
</dbReference>
<evidence type="ECO:0000256" key="1">
    <source>
        <dbReference type="SAM" id="SignalP"/>
    </source>
</evidence>
<feature type="non-terminal residue" evidence="2">
    <location>
        <position position="51"/>
    </location>
</feature>
<comment type="caution">
    <text evidence="2">The sequence shown here is derived from an EMBL/GenBank/DDBJ whole genome shotgun (WGS) entry which is preliminary data.</text>
</comment>
<dbReference type="AlphaFoldDB" id="A0A445KDU9"/>
<keyword evidence="1" id="KW-0732">Signal</keyword>
<keyword evidence="3" id="KW-1185">Reference proteome</keyword>
<evidence type="ECO:0000313" key="3">
    <source>
        <dbReference type="Proteomes" id="UP000289340"/>
    </source>
</evidence>
<organism evidence="2 3">
    <name type="scientific">Glycine soja</name>
    <name type="common">Wild soybean</name>
    <dbReference type="NCBI Taxonomy" id="3848"/>
    <lineage>
        <taxon>Eukaryota</taxon>
        <taxon>Viridiplantae</taxon>
        <taxon>Streptophyta</taxon>
        <taxon>Embryophyta</taxon>
        <taxon>Tracheophyta</taxon>
        <taxon>Spermatophyta</taxon>
        <taxon>Magnoliopsida</taxon>
        <taxon>eudicotyledons</taxon>
        <taxon>Gunneridae</taxon>
        <taxon>Pentapetalae</taxon>
        <taxon>rosids</taxon>
        <taxon>fabids</taxon>
        <taxon>Fabales</taxon>
        <taxon>Fabaceae</taxon>
        <taxon>Papilionoideae</taxon>
        <taxon>50 kb inversion clade</taxon>
        <taxon>NPAAA clade</taxon>
        <taxon>indigoferoid/millettioid clade</taxon>
        <taxon>Phaseoleae</taxon>
        <taxon>Glycine</taxon>
        <taxon>Glycine subgen. Soja</taxon>
    </lineage>
</organism>
<gene>
    <name evidence="2" type="ORF">D0Y65_015645</name>
</gene>
<reference evidence="2 3" key="1">
    <citation type="submission" date="2018-09" db="EMBL/GenBank/DDBJ databases">
        <title>A high-quality reference genome of wild soybean provides a powerful tool to mine soybean genomes.</title>
        <authorList>
            <person name="Xie M."/>
            <person name="Chung C.Y.L."/>
            <person name="Li M.-W."/>
            <person name="Wong F.-L."/>
            <person name="Chan T.-F."/>
            <person name="Lam H.-M."/>
        </authorList>
    </citation>
    <scope>NUCLEOTIDE SEQUENCE [LARGE SCALE GENOMIC DNA]</scope>
    <source>
        <strain evidence="3">cv. W05</strain>
        <tissue evidence="2">Hypocotyl of etiolated seedlings</tissue>
    </source>
</reference>
<feature type="chain" id="PRO_5019309023" evidence="1">
    <location>
        <begin position="22"/>
        <end position="51"/>
    </location>
</feature>
<dbReference type="Proteomes" id="UP000289340">
    <property type="component" value="Chromosome 6"/>
</dbReference>
<protein>
    <submittedName>
        <fullName evidence="2">Uncharacterized protein</fullName>
    </submittedName>
</protein>
<accession>A0A445KDU9</accession>
<feature type="signal peptide" evidence="1">
    <location>
        <begin position="1"/>
        <end position="21"/>
    </location>
</feature>
<name>A0A445KDU9_GLYSO</name>
<evidence type="ECO:0000313" key="2">
    <source>
        <dbReference type="EMBL" id="RZC09014.1"/>
    </source>
</evidence>
<proteinExistence type="predicted"/>